<evidence type="ECO:0000256" key="7">
    <source>
        <dbReference type="ARBA" id="ARBA00023125"/>
    </source>
</evidence>
<feature type="compositionally biased region" description="Low complexity" evidence="11">
    <location>
        <begin position="110"/>
        <end position="120"/>
    </location>
</feature>
<dbReference type="PANTHER" id="PTHR31604">
    <property type="entry name" value="PROTEIN LATERAL ROOT PRIMORDIUM 1"/>
    <property type="match status" value="1"/>
</dbReference>
<gene>
    <name evidence="12" type="ORF">FEM48_Zijuj03G0022800</name>
</gene>
<dbReference type="GO" id="GO:0009734">
    <property type="term" value="P:auxin-activated signaling pathway"/>
    <property type="evidence" value="ECO:0007669"/>
    <property type="project" value="UniProtKB-KW"/>
</dbReference>
<dbReference type="InterPro" id="IPR007818">
    <property type="entry name" value="SHI"/>
</dbReference>
<evidence type="ECO:0000256" key="8">
    <source>
        <dbReference type="ARBA" id="ARBA00023159"/>
    </source>
</evidence>
<evidence type="ECO:0000256" key="5">
    <source>
        <dbReference type="ARBA" id="ARBA00022833"/>
    </source>
</evidence>
<keyword evidence="8" id="KW-0010">Activator</keyword>
<evidence type="ECO:0000313" key="13">
    <source>
        <dbReference type="Proteomes" id="UP000813462"/>
    </source>
</evidence>
<accession>A0A978VMK5</accession>
<dbReference type="InterPro" id="IPR006511">
    <property type="entry name" value="SHI_C"/>
</dbReference>
<feature type="region of interest" description="Disordered" evidence="11">
    <location>
        <begin position="19"/>
        <end position="40"/>
    </location>
</feature>
<dbReference type="AlphaFoldDB" id="A0A978VMK5"/>
<evidence type="ECO:0000256" key="3">
    <source>
        <dbReference type="ARBA" id="ARBA00022473"/>
    </source>
</evidence>
<dbReference type="GO" id="GO:0045893">
    <property type="term" value="P:positive regulation of DNA-templated transcription"/>
    <property type="evidence" value="ECO:0007669"/>
    <property type="project" value="TreeGrafter"/>
</dbReference>
<dbReference type="InterPro" id="IPR006510">
    <property type="entry name" value="Znf_LRP1"/>
</dbReference>
<keyword evidence="4" id="KW-0479">Metal-binding</keyword>
<keyword evidence="6" id="KW-0073">Auxin biosynthesis</keyword>
<evidence type="ECO:0000256" key="11">
    <source>
        <dbReference type="SAM" id="MobiDB-lite"/>
    </source>
</evidence>
<evidence type="ECO:0000256" key="2">
    <source>
        <dbReference type="ARBA" id="ARBA00006911"/>
    </source>
</evidence>
<dbReference type="Pfam" id="PF05142">
    <property type="entry name" value="DUF702"/>
    <property type="match status" value="1"/>
</dbReference>
<dbReference type="GO" id="GO:0009851">
    <property type="term" value="P:auxin biosynthetic process"/>
    <property type="evidence" value="ECO:0007669"/>
    <property type="project" value="UniProtKB-KW"/>
</dbReference>
<proteinExistence type="inferred from homology"/>
<comment type="caution">
    <text evidence="12">The sequence shown here is derived from an EMBL/GenBank/DDBJ whole genome shotgun (WGS) entry which is preliminary data.</text>
</comment>
<reference evidence="12" key="1">
    <citation type="journal article" date="2021" name="Front. Plant Sci.">
        <title>Chromosome-Scale Genome Assembly for Chinese Sour Jujube and Insights Into Its Genome Evolution and Domestication Signature.</title>
        <authorList>
            <person name="Shen L.-Y."/>
            <person name="Luo H."/>
            <person name="Wang X.-L."/>
            <person name="Wang X.-M."/>
            <person name="Qiu X.-J."/>
            <person name="Liu H."/>
            <person name="Zhou S.-S."/>
            <person name="Jia K.-H."/>
            <person name="Nie S."/>
            <person name="Bao Y.-T."/>
            <person name="Zhang R.-G."/>
            <person name="Yun Q.-Z."/>
            <person name="Chai Y.-H."/>
            <person name="Lu J.-Y."/>
            <person name="Li Y."/>
            <person name="Zhao S.-W."/>
            <person name="Mao J.-F."/>
            <person name="Jia S.-G."/>
            <person name="Mao Y.-M."/>
        </authorList>
    </citation>
    <scope>NUCLEOTIDE SEQUENCE</scope>
    <source>
        <strain evidence="12">AT0</strain>
        <tissue evidence="12">Leaf</tissue>
    </source>
</reference>
<feature type="region of interest" description="Disordered" evidence="11">
    <location>
        <begin position="98"/>
        <end position="148"/>
    </location>
</feature>
<name>A0A978VMK5_ZIZJJ</name>
<dbReference type="GO" id="GO:0003700">
    <property type="term" value="F:DNA-binding transcription factor activity"/>
    <property type="evidence" value="ECO:0007669"/>
    <property type="project" value="InterPro"/>
</dbReference>
<keyword evidence="3" id="KW-0217">Developmental protein</keyword>
<evidence type="ECO:0000256" key="9">
    <source>
        <dbReference type="ARBA" id="ARBA00023242"/>
    </source>
</evidence>
<keyword evidence="9" id="KW-0539">Nucleus</keyword>
<evidence type="ECO:0000313" key="12">
    <source>
        <dbReference type="EMBL" id="KAH7536780.1"/>
    </source>
</evidence>
<feature type="compositionally biased region" description="Gly residues" evidence="11">
    <location>
        <begin position="202"/>
        <end position="213"/>
    </location>
</feature>
<dbReference type="NCBIfam" id="TIGR01623">
    <property type="entry name" value="put_zinc_LRP1"/>
    <property type="match status" value="1"/>
</dbReference>
<dbReference type="NCBIfam" id="TIGR01624">
    <property type="entry name" value="LRP1_Cterm"/>
    <property type="match status" value="1"/>
</dbReference>
<feature type="region of interest" description="Disordered" evidence="11">
    <location>
        <begin position="329"/>
        <end position="353"/>
    </location>
</feature>
<evidence type="ECO:0000256" key="10">
    <source>
        <dbReference type="ARBA" id="ARBA00023294"/>
    </source>
</evidence>
<dbReference type="EMBL" id="JAEACU010000003">
    <property type="protein sequence ID" value="KAH7536780.1"/>
    <property type="molecule type" value="Genomic_DNA"/>
</dbReference>
<dbReference type="GO" id="GO:0046872">
    <property type="term" value="F:metal ion binding"/>
    <property type="evidence" value="ECO:0007669"/>
    <property type="project" value="UniProtKB-KW"/>
</dbReference>
<feature type="region of interest" description="Disordered" evidence="11">
    <location>
        <begin position="200"/>
        <end position="222"/>
    </location>
</feature>
<comment type="similarity">
    <text evidence="2">Belongs to the SHI protein family.</text>
</comment>
<dbReference type="PANTHER" id="PTHR31604:SF28">
    <property type="entry name" value="PROTEIN SHI RELATED SEQUENCE 6"/>
    <property type="match status" value="1"/>
</dbReference>
<protein>
    <recommendedName>
        <fullName evidence="14">Protein LATERAL ROOT PRIMORDIUM 1</fullName>
    </recommendedName>
</protein>
<dbReference type="OrthoDB" id="1913243at2759"/>
<dbReference type="Proteomes" id="UP000813462">
    <property type="component" value="Unassembled WGS sequence"/>
</dbReference>
<organism evidence="12 13">
    <name type="scientific">Ziziphus jujuba var. spinosa</name>
    <dbReference type="NCBI Taxonomy" id="714518"/>
    <lineage>
        <taxon>Eukaryota</taxon>
        <taxon>Viridiplantae</taxon>
        <taxon>Streptophyta</taxon>
        <taxon>Embryophyta</taxon>
        <taxon>Tracheophyta</taxon>
        <taxon>Spermatophyta</taxon>
        <taxon>Magnoliopsida</taxon>
        <taxon>eudicotyledons</taxon>
        <taxon>Gunneridae</taxon>
        <taxon>Pentapetalae</taxon>
        <taxon>rosids</taxon>
        <taxon>fabids</taxon>
        <taxon>Rosales</taxon>
        <taxon>Rhamnaceae</taxon>
        <taxon>Paliureae</taxon>
        <taxon>Ziziphus</taxon>
    </lineage>
</organism>
<evidence type="ECO:0000256" key="6">
    <source>
        <dbReference type="ARBA" id="ARBA00023070"/>
    </source>
</evidence>
<keyword evidence="5" id="KW-0862">Zinc</keyword>
<comment type="subcellular location">
    <subcellularLocation>
        <location evidence="1">Nucleus</location>
    </subcellularLocation>
</comment>
<evidence type="ECO:0000256" key="1">
    <source>
        <dbReference type="ARBA" id="ARBA00004123"/>
    </source>
</evidence>
<dbReference type="GO" id="GO:0003677">
    <property type="term" value="F:DNA binding"/>
    <property type="evidence" value="ECO:0007669"/>
    <property type="project" value="UniProtKB-KW"/>
</dbReference>
<dbReference type="GO" id="GO:0005634">
    <property type="term" value="C:nucleus"/>
    <property type="evidence" value="ECO:0007669"/>
    <property type="project" value="UniProtKB-SubCell"/>
</dbReference>
<keyword evidence="7" id="KW-0238">DNA-binding</keyword>
<sequence>MLGLRDVLFIAPQNQTTINISSSSSDHNHHHHQTNIPLPSSTSLGVGLGIFPLLTATPCVTTPPPPPPPQPNPNINHPSSCNPDAYHYWSLKKFQELNSSKQDDHHHHQNQLLLGPNNNGDGDGYDHEREEEAQMVESDEGGNTSSRACKDCGNRAKKDCGFKRCRTCCKARGFDCSTHVRSTWVPASRRRERHEMMVLGSSAGGGAGGGDGSSGSSSGVKRPRILVPSQIGNNSGSHASTSNVNTPRSFDFGYAHQDASFKQSLPGKVRSSAVFRCHRVTAISNGEAELAYQATVRISGHVFRGYLYDHGVDEKSAFPCISALHLEGSTSRRNGDSSSPVVNPSSTHPASAT</sequence>
<evidence type="ECO:0000256" key="4">
    <source>
        <dbReference type="ARBA" id="ARBA00022723"/>
    </source>
</evidence>
<evidence type="ECO:0008006" key="14">
    <source>
        <dbReference type="Google" id="ProtNLM"/>
    </source>
</evidence>
<keyword evidence="10" id="KW-0927">Auxin signaling pathway</keyword>